<comment type="caution">
    <text evidence="1">The sequence shown here is derived from an EMBL/GenBank/DDBJ whole genome shotgun (WGS) entry which is preliminary data.</text>
</comment>
<reference evidence="1 2" key="1">
    <citation type="journal article" date="2020" name="ISME J.">
        <title>Uncovering the hidden diversity of litter-decomposition mechanisms in mushroom-forming fungi.</title>
        <authorList>
            <person name="Floudas D."/>
            <person name="Bentzer J."/>
            <person name="Ahren D."/>
            <person name="Johansson T."/>
            <person name="Persson P."/>
            <person name="Tunlid A."/>
        </authorList>
    </citation>
    <scope>NUCLEOTIDE SEQUENCE [LARGE SCALE GENOMIC DNA]</scope>
    <source>
        <strain evidence="1 2">CBS 406.79</strain>
    </source>
</reference>
<dbReference type="EMBL" id="JAACJN010000046">
    <property type="protein sequence ID" value="KAF5383879.1"/>
    <property type="molecule type" value="Genomic_DNA"/>
</dbReference>
<organism evidence="1 2">
    <name type="scientific">Collybiopsis confluens</name>
    <dbReference type="NCBI Taxonomy" id="2823264"/>
    <lineage>
        <taxon>Eukaryota</taxon>
        <taxon>Fungi</taxon>
        <taxon>Dikarya</taxon>
        <taxon>Basidiomycota</taxon>
        <taxon>Agaricomycotina</taxon>
        <taxon>Agaricomycetes</taxon>
        <taxon>Agaricomycetidae</taxon>
        <taxon>Agaricales</taxon>
        <taxon>Marasmiineae</taxon>
        <taxon>Omphalotaceae</taxon>
        <taxon>Collybiopsis</taxon>
    </lineage>
</organism>
<dbReference type="Proteomes" id="UP000518752">
    <property type="component" value="Unassembled WGS sequence"/>
</dbReference>
<name>A0A8H5HIE5_9AGAR</name>
<gene>
    <name evidence="1" type="ORF">D9757_007418</name>
</gene>
<proteinExistence type="predicted"/>
<dbReference type="AlphaFoldDB" id="A0A8H5HIE5"/>
<evidence type="ECO:0000313" key="1">
    <source>
        <dbReference type="EMBL" id="KAF5383879.1"/>
    </source>
</evidence>
<evidence type="ECO:0000313" key="2">
    <source>
        <dbReference type="Proteomes" id="UP000518752"/>
    </source>
</evidence>
<sequence>MATSDRSEHSSNPSSAIHTETSLTLNAPLEMLSPGFFSILPLPSSVSDLLGTDEAPLSTEMLESRRLQAELVLSLFDQHFDKIQAIFNAKREEIVSSIQSYRIVLHPISRNPPEILLKNFSYCAETVKLASPNECRKLDSLDTTRGVWCQPSVPKCSKLWSSLSIDIDALSRHVNEQANPVMAQKIEANGIDILSHYLYRSKACPLTIAVFSSAKTHALIPMMYVHSFRWSSVLLSLHPESFQSLSSMKGYLPQLKVLHIWSPVTSPTAIWSSLPAIDAFEYAPSLTTFIAYGIPNITTTVALPWSQLTTLRNGTLLYSSAGTGESDNFGEILTKAGSLGESKYLLISRNMVRIAPIMPVVMPVVHDRLHTLSMQIMRQKFGSSNSASGSRHITRH</sequence>
<protein>
    <submittedName>
        <fullName evidence="1">Uncharacterized protein</fullName>
    </submittedName>
</protein>
<accession>A0A8H5HIE5</accession>
<dbReference type="OrthoDB" id="2878720at2759"/>
<keyword evidence="2" id="KW-1185">Reference proteome</keyword>